<keyword evidence="2" id="KW-1185">Reference proteome</keyword>
<evidence type="ECO:0000313" key="1">
    <source>
        <dbReference type="EMBL" id="KAK3758554.1"/>
    </source>
</evidence>
<name>A0AAE0YWG4_9GAST</name>
<reference evidence="1" key="1">
    <citation type="journal article" date="2023" name="G3 (Bethesda)">
        <title>A reference genome for the long-term kleptoplast-retaining sea slug Elysia crispata morphotype clarki.</title>
        <authorList>
            <person name="Eastman K.E."/>
            <person name="Pendleton A.L."/>
            <person name="Shaikh M.A."/>
            <person name="Suttiyut T."/>
            <person name="Ogas R."/>
            <person name="Tomko P."/>
            <person name="Gavelis G."/>
            <person name="Widhalm J.R."/>
            <person name="Wisecaver J.H."/>
        </authorList>
    </citation>
    <scope>NUCLEOTIDE SEQUENCE</scope>
    <source>
        <strain evidence="1">ECLA1</strain>
    </source>
</reference>
<comment type="caution">
    <text evidence="1">The sequence shown here is derived from an EMBL/GenBank/DDBJ whole genome shotgun (WGS) entry which is preliminary data.</text>
</comment>
<protein>
    <submittedName>
        <fullName evidence="1">Uncharacterized protein</fullName>
    </submittedName>
</protein>
<proteinExistence type="predicted"/>
<evidence type="ECO:0000313" key="2">
    <source>
        <dbReference type="Proteomes" id="UP001283361"/>
    </source>
</evidence>
<sequence>MTEILFPDKLSLSILRNIAQQDEKFDVTTAYQNLRRLGIGLDHPWAVSAATRNDEWCSQNTKQLNTLVRAQSNVISHNCFLNHLMNDDQ</sequence>
<gene>
    <name evidence="1" type="ORF">RRG08_050994</name>
</gene>
<dbReference type="AlphaFoldDB" id="A0AAE0YWG4"/>
<dbReference type="Proteomes" id="UP001283361">
    <property type="component" value="Unassembled WGS sequence"/>
</dbReference>
<dbReference type="EMBL" id="JAWDGP010005267">
    <property type="protein sequence ID" value="KAK3758554.1"/>
    <property type="molecule type" value="Genomic_DNA"/>
</dbReference>
<organism evidence="1 2">
    <name type="scientific">Elysia crispata</name>
    <name type="common">lettuce slug</name>
    <dbReference type="NCBI Taxonomy" id="231223"/>
    <lineage>
        <taxon>Eukaryota</taxon>
        <taxon>Metazoa</taxon>
        <taxon>Spiralia</taxon>
        <taxon>Lophotrochozoa</taxon>
        <taxon>Mollusca</taxon>
        <taxon>Gastropoda</taxon>
        <taxon>Heterobranchia</taxon>
        <taxon>Euthyneura</taxon>
        <taxon>Panpulmonata</taxon>
        <taxon>Sacoglossa</taxon>
        <taxon>Placobranchoidea</taxon>
        <taxon>Plakobranchidae</taxon>
        <taxon>Elysia</taxon>
    </lineage>
</organism>
<accession>A0AAE0YWG4</accession>